<dbReference type="AlphaFoldDB" id="A0A915JYC9"/>
<evidence type="ECO:0000313" key="2">
    <source>
        <dbReference type="WBParaSite" id="nRc.2.0.1.t31352-RA"/>
    </source>
</evidence>
<name>A0A915JYC9_ROMCU</name>
<dbReference type="WBParaSite" id="nRc.2.0.1.t31352-RA">
    <property type="protein sequence ID" value="nRc.2.0.1.t31352-RA"/>
    <property type="gene ID" value="nRc.2.0.1.g31352"/>
</dbReference>
<protein>
    <submittedName>
        <fullName evidence="2">Peptidase S1 domain-containing protein</fullName>
    </submittedName>
</protein>
<accession>A0A915JYC9</accession>
<dbReference type="SUPFAM" id="SSF50494">
    <property type="entry name" value="Trypsin-like serine proteases"/>
    <property type="match status" value="1"/>
</dbReference>
<sequence>MDEQFLNILHYTQKLKAWRAISEMVSNAVTRLVLFLSIVSALCCYIAQAKPVENDETAERKTYWTIHLLKLKPGAYAYDCDAVLLTPRQNQTVQTSQILLTTSSCVMRTDKKFGKSRIVNEKEISALLVERDSDGQFMNYFEMEVESIQVHEDYRPYTVNYGADVVALIKLKKATNPFLTSADALLSLVWALGEYIPGREWNLTKRRLRLNDPITLVDVETHPYGQRIKAHVFKSEEKSLLRFTLGSPLICRHNGVHVIQALIEEIHYNQGWVILNESNETSYVGGYGTPVKIGPPNTIANFNFCKIYFCENLMKQESTLRSLAQSGAS</sequence>
<dbReference type="InterPro" id="IPR009003">
    <property type="entry name" value="Peptidase_S1_PA"/>
</dbReference>
<reference evidence="2" key="1">
    <citation type="submission" date="2022-11" db="UniProtKB">
        <authorList>
            <consortium name="WormBaseParasite"/>
        </authorList>
    </citation>
    <scope>IDENTIFICATION</scope>
</reference>
<dbReference type="Gene3D" id="2.40.10.10">
    <property type="entry name" value="Trypsin-like serine proteases"/>
    <property type="match status" value="1"/>
</dbReference>
<proteinExistence type="predicted"/>
<dbReference type="Proteomes" id="UP000887565">
    <property type="component" value="Unplaced"/>
</dbReference>
<evidence type="ECO:0000313" key="1">
    <source>
        <dbReference type="Proteomes" id="UP000887565"/>
    </source>
</evidence>
<keyword evidence="1" id="KW-1185">Reference proteome</keyword>
<dbReference type="InterPro" id="IPR043504">
    <property type="entry name" value="Peptidase_S1_PA_chymotrypsin"/>
</dbReference>
<organism evidence="1 2">
    <name type="scientific">Romanomermis culicivorax</name>
    <name type="common">Nematode worm</name>
    <dbReference type="NCBI Taxonomy" id="13658"/>
    <lineage>
        <taxon>Eukaryota</taxon>
        <taxon>Metazoa</taxon>
        <taxon>Ecdysozoa</taxon>
        <taxon>Nematoda</taxon>
        <taxon>Enoplea</taxon>
        <taxon>Dorylaimia</taxon>
        <taxon>Mermithida</taxon>
        <taxon>Mermithoidea</taxon>
        <taxon>Mermithidae</taxon>
        <taxon>Romanomermis</taxon>
    </lineage>
</organism>